<feature type="coiled-coil region" evidence="3">
    <location>
        <begin position="41"/>
        <end position="83"/>
    </location>
</feature>
<dbReference type="Proteomes" id="UP001180481">
    <property type="component" value="Chromosome"/>
</dbReference>
<dbReference type="InterPro" id="IPR005632">
    <property type="entry name" value="Chaperone_Skp"/>
</dbReference>
<protein>
    <submittedName>
        <fullName evidence="5">OmpH family outer membrane protein</fullName>
    </submittedName>
</protein>
<proteinExistence type="inferred from homology"/>
<dbReference type="EMBL" id="CP133721">
    <property type="protein sequence ID" value="WMW77618.1"/>
    <property type="molecule type" value="Genomic_DNA"/>
</dbReference>
<dbReference type="InterPro" id="IPR024930">
    <property type="entry name" value="Skp_dom_sf"/>
</dbReference>
<dbReference type="RefSeq" id="WP_298655428.1">
    <property type="nucleotide sequence ID" value="NZ_CP133721.1"/>
</dbReference>
<keyword evidence="2 4" id="KW-0732">Signal</keyword>
<keyword evidence="3" id="KW-0175">Coiled coil</keyword>
<dbReference type="Gene3D" id="3.30.910.20">
    <property type="entry name" value="Skp domain"/>
    <property type="match status" value="1"/>
</dbReference>
<evidence type="ECO:0000256" key="3">
    <source>
        <dbReference type="SAM" id="Coils"/>
    </source>
</evidence>
<evidence type="ECO:0000256" key="4">
    <source>
        <dbReference type="SAM" id="SignalP"/>
    </source>
</evidence>
<evidence type="ECO:0000256" key="1">
    <source>
        <dbReference type="ARBA" id="ARBA00009091"/>
    </source>
</evidence>
<evidence type="ECO:0000256" key="2">
    <source>
        <dbReference type="ARBA" id="ARBA00022729"/>
    </source>
</evidence>
<dbReference type="PANTHER" id="PTHR35089">
    <property type="entry name" value="CHAPERONE PROTEIN SKP"/>
    <property type="match status" value="1"/>
</dbReference>
<dbReference type="SMART" id="SM00935">
    <property type="entry name" value="OmpH"/>
    <property type="match status" value="1"/>
</dbReference>
<feature type="chain" id="PRO_5047392008" evidence="4">
    <location>
        <begin position="23"/>
        <end position="170"/>
    </location>
</feature>
<feature type="signal peptide" evidence="4">
    <location>
        <begin position="1"/>
        <end position="22"/>
    </location>
</feature>
<name>A0ABY9R8N2_9FLAO</name>
<dbReference type="SUPFAM" id="SSF111384">
    <property type="entry name" value="OmpH-like"/>
    <property type="match status" value="1"/>
</dbReference>
<reference evidence="5" key="1">
    <citation type="submission" date="2023-09" db="EMBL/GenBank/DDBJ databases">
        <title>Flavobacterium sp. 20NA77.7 isolated from freshwater.</title>
        <authorList>
            <person name="Le V."/>
            <person name="Ko S.-R."/>
            <person name="Ahn C.-Y."/>
            <person name="Oh H.-M."/>
        </authorList>
    </citation>
    <scope>NUCLEOTIDE SEQUENCE</scope>
    <source>
        <strain evidence="5">20NA77.7</strain>
    </source>
</reference>
<dbReference type="Pfam" id="PF03938">
    <property type="entry name" value="OmpH"/>
    <property type="match status" value="1"/>
</dbReference>
<dbReference type="PANTHER" id="PTHR35089:SF1">
    <property type="entry name" value="CHAPERONE PROTEIN SKP"/>
    <property type="match status" value="1"/>
</dbReference>
<keyword evidence="6" id="KW-1185">Reference proteome</keyword>
<accession>A0ABY9R8N2</accession>
<evidence type="ECO:0000313" key="5">
    <source>
        <dbReference type="EMBL" id="WMW77618.1"/>
    </source>
</evidence>
<evidence type="ECO:0000313" key="6">
    <source>
        <dbReference type="Proteomes" id="UP001180481"/>
    </source>
</evidence>
<gene>
    <name evidence="5" type="ORF">RF683_08985</name>
</gene>
<comment type="similarity">
    <text evidence="1">Belongs to the Skp family.</text>
</comment>
<organism evidence="5 6">
    <name type="scientific">Flavobacterium nakdongensis</name>
    <dbReference type="NCBI Taxonomy" id="3073563"/>
    <lineage>
        <taxon>Bacteria</taxon>
        <taxon>Pseudomonadati</taxon>
        <taxon>Bacteroidota</taxon>
        <taxon>Flavobacteriia</taxon>
        <taxon>Flavobacteriales</taxon>
        <taxon>Flavobacteriaceae</taxon>
        <taxon>Flavobacterium</taxon>
    </lineage>
</organism>
<sequence>MKQVKTLLLATVLFIGTQFATAQTKVGHINVQDLMTANPAMKAAEAQLKKLQDTYDAEYKKMVQEYQTKLAQYQQDAEAKTVTDAVNETRSQEMQDMGARIQKYQDTASKDLQQKSIELQKPIMEKAQAAIQKVARAKGIQYVLDSTTGSGVLLADGTDLLVDVKKELGY</sequence>